<dbReference type="PANTHER" id="PTHR47893:SF1">
    <property type="entry name" value="REGULATORY PROTEIN PCHR"/>
    <property type="match status" value="1"/>
</dbReference>
<dbReference type="AlphaFoldDB" id="A0A229SR12"/>
<dbReference type="SMART" id="SM00342">
    <property type="entry name" value="HTH_ARAC"/>
    <property type="match status" value="1"/>
</dbReference>
<dbReference type="PROSITE" id="PS01124">
    <property type="entry name" value="HTH_ARAC_FAMILY_2"/>
    <property type="match status" value="1"/>
</dbReference>
<keyword evidence="1" id="KW-0805">Transcription regulation</keyword>
<reference evidence="6" key="1">
    <citation type="submission" date="2017-07" db="EMBL/GenBank/DDBJ databases">
        <title>Comparative genome mining reveals phylogenetic distribution patterns of secondary metabolites in Amycolatopsis.</title>
        <authorList>
            <person name="Adamek M."/>
            <person name="Alanjary M."/>
            <person name="Sales-Ortells H."/>
            <person name="Goodfellow M."/>
            <person name="Bull A.T."/>
            <person name="Kalinowski J."/>
            <person name="Ziemert N."/>
        </authorList>
    </citation>
    <scope>NUCLEOTIDE SEQUENCE [LARGE SCALE GENOMIC DNA]</scope>
    <source>
        <strain evidence="6">H5</strain>
    </source>
</reference>
<dbReference type="GO" id="GO:0003700">
    <property type="term" value="F:DNA-binding transcription factor activity"/>
    <property type="evidence" value="ECO:0007669"/>
    <property type="project" value="InterPro"/>
</dbReference>
<dbReference type="EMBL" id="NMUL01000049">
    <property type="protein sequence ID" value="OXM61200.1"/>
    <property type="molecule type" value="Genomic_DNA"/>
</dbReference>
<dbReference type="Gene3D" id="1.10.10.60">
    <property type="entry name" value="Homeodomain-like"/>
    <property type="match status" value="1"/>
</dbReference>
<dbReference type="PANTHER" id="PTHR47893">
    <property type="entry name" value="REGULATORY PROTEIN PCHR"/>
    <property type="match status" value="1"/>
</dbReference>
<keyword evidence="3" id="KW-0804">Transcription</keyword>
<dbReference type="PROSITE" id="PS00041">
    <property type="entry name" value="HTH_ARAC_FAMILY_1"/>
    <property type="match status" value="1"/>
</dbReference>
<dbReference type="Proteomes" id="UP000215199">
    <property type="component" value="Unassembled WGS sequence"/>
</dbReference>
<evidence type="ECO:0000256" key="3">
    <source>
        <dbReference type="ARBA" id="ARBA00023163"/>
    </source>
</evidence>
<evidence type="ECO:0000259" key="4">
    <source>
        <dbReference type="PROSITE" id="PS01124"/>
    </source>
</evidence>
<dbReference type="GO" id="GO:0043565">
    <property type="term" value="F:sequence-specific DNA binding"/>
    <property type="evidence" value="ECO:0007669"/>
    <property type="project" value="InterPro"/>
</dbReference>
<name>A0A229SR12_9PSEU</name>
<evidence type="ECO:0000313" key="6">
    <source>
        <dbReference type="Proteomes" id="UP000215199"/>
    </source>
</evidence>
<dbReference type="SUPFAM" id="SSF46689">
    <property type="entry name" value="Homeodomain-like"/>
    <property type="match status" value="1"/>
</dbReference>
<accession>A0A229SR12</accession>
<feature type="domain" description="HTH araC/xylS-type" evidence="4">
    <location>
        <begin position="55"/>
        <end position="155"/>
    </location>
</feature>
<sequence>MRLLAAHANMIHATMAGLSPAGVEAARSTLIELTKAVAKRRFDDVEPRLAPALAQAAKDLANSRLADPELSPTMLARELNVSVRTLQRAFAETGESLTAYIRHRRLEEARLALTAPSGHLSISELAAHWQFADSSHFTRAFKKHYGQTPTRYRRSTQPTGRG</sequence>
<evidence type="ECO:0000256" key="2">
    <source>
        <dbReference type="ARBA" id="ARBA00023125"/>
    </source>
</evidence>
<dbReference type="InterPro" id="IPR053142">
    <property type="entry name" value="PchR_regulatory_protein"/>
</dbReference>
<dbReference type="InterPro" id="IPR018060">
    <property type="entry name" value="HTH_AraC"/>
</dbReference>
<organism evidence="5 6">
    <name type="scientific">Amycolatopsis vastitatis</name>
    <dbReference type="NCBI Taxonomy" id="1905142"/>
    <lineage>
        <taxon>Bacteria</taxon>
        <taxon>Bacillati</taxon>
        <taxon>Actinomycetota</taxon>
        <taxon>Actinomycetes</taxon>
        <taxon>Pseudonocardiales</taxon>
        <taxon>Pseudonocardiaceae</taxon>
        <taxon>Amycolatopsis</taxon>
    </lineage>
</organism>
<comment type="caution">
    <text evidence="5">The sequence shown here is derived from an EMBL/GenBank/DDBJ whole genome shotgun (WGS) entry which is preliminary data.</text>
</comment>
<evidence type="ECO:0000256" key="1">
    <source>
        <dbReference type="ARBA" id="ARBA00023015"/>
    </source>
</evidence>
<gene>
    <name evidence="5" type="ORF">CF165_39675</name>
</gene>
<protein>
    <submittedName>
        <fullName evidence="5">AraC family transcriptional regulator</fullName>
    </submittedName>
</protein>
<dbReference type="Pfam" id="PF12833">
    <property type="entry name" value="HTH_18"/>
    <property type="match status" value="1"/>
</dbReference>
<proteinExistence type="predicted"/>
<keyword evidence="2" id="KW-0238">DNA-binding</keyword>
<keyword evidence="6" id="KW-1185">Reference proteome</keyword>
<dbReference type="InterPro" id="IPR018062">
    <property type="entry name" value="HTH_AraC-typ_CS"/>
</dbReference>
<evidence type="ECO:0000313" key="5">
    <source>
        <dbReference type="EMBL" id="OXM61200.1"/>
    </source>
</evidence>
<dbReference type="PRINTS" id="PR00032">
    <property type="entry name" value="HTHARAC"/>
</dbReference>
<dbReference type="InterPro" id="IPR009057">
    <property type="entry name" value="Homeodomain-like_sf"/>
</dbReference>
<dbReference type="InterPro" id="IPR020449">
    <property type="entry name" value="Tscrpt_reg_AraC-type_HTH"/>
</dbReference>